<dbReference type="PANTHER" id="PTHR24171">
    <property type="entry name" value="ANKYRIN REPEAT DOMAIN-CONTAINING PROTEIN 39-RELATED"/>
    <property type="match status" value="1"/>
</dbReference>
<dbReference type="PANTHER" id="PTHR24171:SF9">
    <property type="entry name" value="ANKYRIN REPEAT DOMAIN-CONTAINING PROTEIN 39"/>
    <property type="match status" value="1"/>
</dbReference>
<dbReference type="PROSITE" id="PS50088">
    <property type="entry name" value="ANK_REPEAT"/>
    <property type="match status" value="2"/>
</dbReference>
<evidence type="ECO:0000313" key="4">
    <source>
        <dbReference type="EMBL" id="OAG38923.1"/>
    </source>
</evidence>
<reference evidence="4 5" key="1">
    <citation type="submission" date="2016-03" db="EMBL/GenBank/DDBJ databases">
        <title>Draft genome sequence of the Fonsecaea monophora CBS 269.37.</title>
        <authorList>
            <person name="Bombassaro A."/>
            <person name="Vinicius W.A."/>
            <person name="De Hoog S."/>
            <person name="Sun J."/>
            <person name="Souza E.M."/>
            <person name="Raittz R.T."/>
            <person name="Costa F."/>
            <person name="Leao A.C."/>
            <person name="Tadra-Sfeir M.Z."/>
            <person name="Baura V."/>
            <person name="Balsanelli E."/>
            <person name="Pedrosa F.O."/>
            <person name="Moreno L.F."/>
            <person name="Steffens M.B."/>
            <person name="Xi L."/>
            <person name="Bocca A.L."/>
            <person name="Felipe M.S."/>
            <person name="Teixeira M."/>
            <person name="Telles Filho F.Q."/>
            <person name="Azevedo C.M."/>
            <person name="Gomes R."/>
            <person name="Vicente V.A."/>
        </authorList>
    </citation>
    <scope>NUCLEOTIDE SEQUENCE [LARGE SCALE GENOMIC DNA]</scope>
    <source>
        <strain evidence="4 5">CBS 269.37</strain>
    </source>
</reference>
<dbReference type="Proteomes" id="UP000077002">
    <property type="component" value="Unassembled WGS sequence"/>
</dbReference>
<evidence type="ECO:0000313" key="5">
    <source>
        <dbReference type="Proteomes" id="UP000077002"/>
    </source>
</evidence>
<protein>
    <submittedName>
        <fullName evidence="4">Uncharacterized protein</fullName>
    </submittedName>
</protein>
<evidence type="ECO:0000256" key="3">
    <source>
        <dbReference type="PROSITE-ProRule" id="PRU00023"/>
    </source>
</evidence>
<dbReference type="Pfam" id="PF12796">
    <property type="entry name" value="Ank_2"/>
    <property type="match status" value="1"/>
</dbReference>
<organism evidence="4 5">
    <name type="scientific">Fonsecaea monophora</name>
    <dbReference type="NCBI Taxonomy" id="254056"/>
    <lineage>
        <taxon>Eukaryota</taxon>
        <taxon>Fungi</taxon>
        <taxon>Dikarya</taxon>
        <taxon>Ascomycota</taxon>
        <taxon>Pezizomycotina</taxon>
        <taxon>Eurotiomycetes</taxon>
        <taxon>Chaetothyriomycetidae</taxon>
        <taxon>Chaetothyriales</taxon>
        <taxon>Herpotrichiellaceae</taxon>
        <taxon>Fonsecaea</taxon>
    </lineage>
</organism>
<dbReference type="GeneID" id="34601959"/>
<feature type="repeat" description="ANK" evidence="3">
    <location>
        <begin position="91"/>
        <end position="123"/>
    </location>
</feature>
<dbReference type="PROSITE" id="PS50297">
    <property type="entry name" value="ANK_REP_REGION"/>
    <property type="match status" value="2"/>
</dbReference>
<keyword evidence="2 3" id="KW-0040">ANK repeat</keyword>
<dbReference type="OrthoDB" id="366390at2759"/>
<dbReference type="AlphaFoldDB" id="A0A177F3S1"/>
<dbReference type="SMART" id="SM00248">
    <property type="entry name" value="ANK"/>
    <property type="match status" value="2"/>
</dbReference>
<dbReference type="EMBL" id="LVKK01000049">
    <property type="protein sequence ID" value="OAG38923.1"/>
    <property type="molecule type" value="Genomic_DNA"/>
</dbReference>
<gene>
    <name evidence="4" type="ORF">AYO21_06801</name>
</gene>
<evidence type="ECO:0000256" key="1">
    <source>
        <dbReference type="ARBA" id="ARBA00022737"/>
    </source>
</evidence>
<feature type="repeat" description="ANK" evidence="3">
    <location>
        <begin position="58"/>
        <end position="90"/>
    </location>
</feature>
<dbReference type="InterPro" id="IPR002110">
    <property type="entry name" value="Ankyrin_rpt"/>
</dbReference>
<comment type="caution">
    <text evidence="4">The sequence shown here is derived from an EMBL/GenBank/DDBJ whole genome shotgun (WGS) entry which is preliminary data.</text>
</comment>
<dbReference type="Gene3D" id="1.25.40.20">
    <property type="entry name" value="Ankyrin repeat-containing domain"/>
    <property type="match status" value="1"/>
</dbReference>
<dbReference type="RefSeq" id="XP_022510875.1">
    <property type="nucleotide sequence ID" value="XM_022656760.1"/>
</dbReference>
<dbReference type="InterPro" id="IPR036770">
    <property type="entry name" value="Ankyrin_rpt-contain_sf"/>
</dbReference>
<evidence type="ECO:0000256" key="2">
    <source>
        <dbReference type="ARBA" id="ARBA00023043"/>
    </source>
</evidence>
<sequence length="160" mass="17107">MEPVSQPAPSADTQSAEQLPPEAVALAGRFFDAARAGQTDLFEQALPRGLPANLTNDKGDTLLMLASYHGHAPLALMLVQHGADPNRLNDRGQSILAGAVFKNETEVIDILLEAGADPEVGQPSALEATRVFRQEAYELKFKEQVEKLNAAKDRAMAGSS</sequence>
<dbReference type="SUPFAM" id="SSF48403">
    <property type="entry name" value="Ankyrin repeat"/>
    <property type="match status" value="1"/>
</dbReference>
<accession>A0A177F3S1</accession>
<proteinExistence type="predicted"/>
<keyword evidence="1" id="KW-0677">Repeat</keyword>
<name>A0A177F3S1_9EURO</name>
<keyword evidence="5" id="KW-1185">Reference proteome</keyword>